<dbReference type="EMBL" id="KN847533">
    <property type="protein sequence ID" value="KIW07298.1"/>
    <property type="molecule type" value="Genomic_DNA"/>
</dbReference>
<protein>
    <submittedName>
        <fullName evidence="2">Uncharacterized protein</fullName>
    </submittedName>
</protein>
<dbReference type="GeneID" id="27310121"/>
<gene>
    <name evidence="2" type="ORF">PV09_02148</name>
</gene>
<dbReference type="VEuPathDB" id="FungiDB:PV09_02148"/>
<dbReference type="AlphaFoldDB" id="A0A0D2AKB9"/>
<dbReference type="InParanoid" id="A0A0D2AKB9"/>
<dbReference type="RefSeq" id="XP_016217167.1">
    <property type="nucleotide sequence ID" value="XM_016355151.1"/>
</dbReference>
<feature type="compositionally biased region" description="Basic and acidic residues" evidence="1">
    <location>
        <begin position="75"/>
        <end position="89"/>
    </location>
</feature>
<dbReference type="OrthoDB" id="3231004at2759"/>
<name>A0A0D2AKB9_9PEZI</name>
<dbReference type="STRING" id="253628.A0A0D2AKB9"/>
<evidence type="ECO:0000313" key="3">
    <source>
        <dbReference type="Proteomes" id="UP000053259"/>
    </source>
</evidence>
<keyword evidence="3" id="KW-1185">Reference proteome</keyword>
<evidence type="ECO:0000256" key="1">
    <source>
        <dbReference type="SAM" id="MobiDB-lite"/>
    </source>
</evidence>
<proteinExistence type="predicted"/>
<sequence>MALTAPFHSAMRLGQGFNSYTQELRLDGAMKIVTSNQASPDPFSRRQPQTFGAISSTNQNAFEIVPASGPPEGQSGEHNDSVSREEAKKSVNGSTVSIREEALRSQEANKEETPRFVLPPGEPINSNQSVTFSTRSISNMSDIMDALNISASMSIKYGTIHGNGSASFVNEDKVLDSQLNYLISVRVNNNDVAEIDEIIFSGLEHITPDKFTEVYGDCFIAGFQTGGEFNAIISIDCHDKSKANGVKEAIDMQLAVPPVPGLEVGGGQGFSKNHSELLRGIEMTISVNWTGGGELKPPGVPWDLKTVMAAANAYPSMVARSSTKISAILRPYTSVPSFVEWQYKRFAEYDKDLKNYMASKTEKDLADPNVAQEIQNLKDARDLWIDKSLILNYAPCQLYTNDLFNAYMQYKKLWKRISFIMSDTKKWRPRTIADIYKDIGKPVDDDICNVKNNENVRPESNRQAMATKPTNLGVITEMNENGSTDKNLPASARTVSKPRDTTPKSSGPSTPVPPTPHVGSISRFGTFPLKDPSIKEEWDLDALNKRRDPISLDPVELNEARLLCREAMTLITEEAYSLVYHPDLAYAEYNRESKKTRMKRPIYMYPEVLKARLPTFVRNDAATAHRSRDPVILKLKQFDDNDLWANLLGDDLNPKWNYKHFVSLERNESNGWDNPIISLSIHAYAHSARFRVLEQWYSDAQGCIGGFGFRFETDKDKPADDGCTQWEGDYQDHDPRLFRHMTLRNPIAHMEQTRERQGEEHHNIKNSIKEMFNSSAHATIPEVKEAEAFKKLDANNFASKDKNIEKIEVFWVPGTGRIAGMVFHDDVGGMLSWKQWEGISDKPAAMHSEMQYPPNDGTRWQFVGLMGNWCTDKIGHNKVLARVSGIWRKT</sequence>
<accession>A0A0D2AKB9</accession>
<feature type="region of interest" description="Disordered" evidence="1">
    <location>
        <begin position="478"/>
        <end position="526"/>
    </location>
</feature>
<feature type="region of interest" description="Disordered" evidence="1">
    <location>
        <begin position="63"/>
        <end position="129"/>
    </location>
</feature>
<organism evidence="2 3">
    <name type="scientific">Verruconis gallopava</name>
    <dbReference type="NCBI Taxonomy" id="253628"/>
    <lineage>
        <taxon>Eukaryota</taxon>
        <taxon>Fungi</taxon>
        <taxon>Dikarya</taxon>
        <taxon>Ascomycota</taxon>
        <taxon>Pezizomycotina</taxon>
        <taxon>Dothideomycetes</taxon>
        <taxon>Pleosporomycetidae</taxon>
        <taxon>Venturiales</taxon>
        <taxon>Sympoventuriaceae</taxon>
        <taxon>Verruconis</taxon>
    </lineage>
</organism>
<dbReference type="HOGENOM" id="CLU_007060_0_0_1"/>
<reference evidence="2 3" key="1">
    <citation type="submission" date="2015-01" db="EMBL/GenBank/DDBJ databases">
        <title>The Genome Sequence of Ochroconis gallopava CBS43764.</title>
        <authorList>
            <consortium name="The Broad Institute Genomics Platform"/>
            <person name="Cuomo C."/>
            <person name="de Hoog S."/>
            <person name="Gorbushina A."/>
            <person name="Stielow B."/>
            <person name="Teixiera M."/>
            <person name="Abouelleil A."/>
            <person name="Chapman S.B."/>
            <person name="Priest M."/>
            <person name="Young S.K."/>
            <person name="Wortman J."/>
            <person name="Nusbaum C."/>
            <person name="Birren B."/>
        </authorList>
    </citation>
    <scope>NUCLEOTIDE SEQUENCE [LARGE SCALE GENOMIC DNA]</scope>
    <source>
        <strain evidence="2 3">CBS 43764</strain>
    </source>
</reference>
<dbReference type="Proteomes" id="UP000053259">
    <property type="component" value="Unassembled WGS sequence"/>
</dbReference>
<feature type="compositionally biased region" description="Basic and acidic residues" evidence="1">
    <location>
        <begin position="98"/>
        <end position="114"/>
    </location>
</feature>
<evidence type="ECO:0000313" key="2">
    <source>
        <dbReference type="EMBL" id="KIW07298.1"/>
    </source>
</evidence>